<dbReference type="AlphaFoldDB" id="A0A1X1CZR2"/>
<reference evidence="5 6" key="1">
    <citation type="journal article" date="2017" name="Antonie Van Leeuwenhoek">
        <title>Phylogenomic resolution of the bacterial genus Pantoea and its relationship with Erwinia and Tatumella.</title>
        <authorList>
            <person name="Palmer M."/>
            <person name="Steenkamp E.T."/>
            <person name="Coetzee M.P."/>
            <person name="Chan W.Y."/>
            <person name="van Zyl E."/>
            <person name="De Maayer P."/>
            <person name="Coutinho T.A."/>
            <person name="Blom J."/>
            <person name="Smits T.H."/>
            <person name="Duffy B."/>
            <person name="Venter S.N."/>
        </authorList>
    </citation>
    <scope>NUCLEOTIDE SEQUENCE [LARGE SCALE GENOMIC DNA]</scope>
    <source>
        <strain evidence="5 6">LMG 26277</strain>
    </source>
</reference>
<evidence type="ECO:0000256" key="3">
    <source>
        <dbReference type="ARBA" id="ARBA00022978"/>
    </source>
</evidence>
<evidence type="ECO:0000256" key="1">
    <source>
        <dbReference type="ARBA" id="ARBA00004613"/>
    </source>
</evidence>
<keyword evidence="6" id="KW-1185">Reference proteome</keyword>
<dbReference type="OrthoDB" id="6517080at2"/>
<dbReference type="STRING" id="1076551.HA48_18560"/>
<gene>
    <name evidence="5" type="ORF">HA48_18560</name>
</gene>
<keyword evidence="3" id="KW-0928">Hypersensitive response elicitation</keyword>
<dbReference type="InterPro" id="IPR006961">
    <property type="entry name" value="HrpN/Z"/>
</dbReference>
<organism evidence="5 6">
    <name type="scientific">Pantoea wallisii</name>
    <dbReference type="NCBI Taxonomy" id="1076551"/>
    <lineage>
        <taxon>Bacteria</taxon>
        <taxon>Pseudomonadati</taxon>
        <taxon>Pseudomonadota</taxon>
        <taxon>Gammaproteobacteria</taxon>
        <taxon>Enterobacterales</taxon>
        <taxon>Erwiniaceae</taxon>
        <taxon>Pantoea</taxon>
    </lineage>
</organism>
<name>A0A1X1CZR2_9GAMM</name>
<accession>A0A1X1CZR2</accession>
<dbReference type="EMBL" id="MLFS01000067">
    <property type="protein sequence ID" value="ORM69903.1"/>
    <property type="molecule type" value="Genomic_DNA"/>
</dbReference>
<dbReference type="Proteomes" id="UP000193104">
    <property type="component" value="Unassembled WGS sequence"/>
</dbReference>
<comment type="caution">
    <text evidence="5">The sequence shown here is derived from an EMBL/GenBank/DDBJ whole genome shotgun (WGS) entry which is preliminary data.</text>
</comment>
<dbReference type="RefSeq" id="WP_128602683.1">
    <property type="nucleotide sequence ID" value="NZ_MLFS01000067.1"/>
</dbReference>
<dbReference type="GO" id="GO:0005576">
    <property type="term" value="C:extracellular region"/>
    <property type="evidence" value="ECO:0007669"/>
    <property type="project" value="UniProtKB-SubCell"/>
</dbReference>
<proteinExistence type="predicted"/>
<evidence type="ECO:0000313" key="6">
    <source>
        <dbReference type="Proteomes" id="UP000193104"/>
    </source>
</evidence>
<comment type="subcellular location">
    <subcellularLocation>
        <location evidence="1">Secreted</location>
    </subcellularLocation>
</comment>
<feature type="region of interest" description="Disordered" evidence="4">
    <location>
        <begin position="218"/>
        <end position="239"/>
    </location>
</feature>
<evidence type="ECO:0000256" key="4">
    <source>
        <dbReference type="SAM" id="MobiDB-lite"/>
    </source>
</evidence>
<dbReference type="Pfam" id="PF04877">
    <property type="entry name" value="Harpin"/>
    <property type="match status" value="1"/>
</dbReference>
<sequence length="310" mass="32425">MNNLIANTFGAVNNLPNPLSFTPQGAAANLLLNIGKDVVDQVASKITTALFSGALNNQQGANQNTFGDYGNNGGGNYGNAFGQGNGGNDLLNNLLQQVLQQLGITPQNNPFNSGASQDNVNAFNQGVSDGLTNNNNFGVQQNFPFNPQSNSDFNQVGNAIGNQVGSKVGLEALNDVTTSPPKGFAGNLVTDANNLSGGSVKGGSKETREEIGKFMDQHPEVFGKPHSPTGEKNPKSWEDALKNSKPLSNESLQQFQTAKNDLKTSLLGGTVPAPFGSAPGAASLLNADAQLYNSNIKGDAIKHSHLWTTK</sequence>
<evidence type="ECO:0000313" key="5">
    <source>
        <dbReference type="EMBL" id="ORM69903.1"/>
    </source>
</evidence>
<protein>
    <submittedName>
        <fullName evidence="5">Uncharacterized protein</fullName>
    </submittedName>
</protein>
<evidence type="ECO:0000256" key="2">
    <source>
        <dbReference type="ARBA" id="ARBA00022525"/>
    </source>
</evidence>
<keyword evidence="2" id="KW-0964">Secreted</keyword>
<dbReference type="GO" id="GO:0052040">
    <property type="term" value="P:symbiont-mediated perturbation of host programmed cell death"/>
    <property type="evidence" value="ECO:0007669"/>
    <property type="project" value="UniProtKB-KW"/>
</dbReference>